<sequence>MKLPKSYYNMLSFAGTLIAAVSLFIILFLMAITAIYQDSSTYLGLFTFIILPAVMIIGLLMIPLGMRRANKRAKEKHEELQGKWMVFDFNKKEHRNAAAIFITGTVILILLSSIGSYEAYHFTESEKFCGTMCHDVMGPEYTTYQNSGHAKVACVECHIGSGIDWYVKSKMSGMRQVYSVLFDKYSRPIATPIHNLRPSKETCEECHWPEKFYSHQLKYQKHFLSDEKNTEWNIQMSMKVGSDHASKNLEEGTHWHMNPNVKIEYVASPDRQTIPWVKYTNLETGDTIVYENMMDQLTPDSLSHLDRRTMDCMDCHNRPAHKYLSPYHIMDHLMAAGDVSAELPEIKMMGMSALVEEYSTSDSAVMAIEQSLREYYTGSYAEVLDTMPGALDKAIAAITREYQNNIFPEMKVRWDAYPENIGHKEFNGCFRCHGGTHESAEGHIISNDCNTCHTIMAQGTRDSMQVALANKGLEFWHPVDIDGAWKEMLCSDCHNGMY</sequence>
<dbReference type="InterPro" id="IPR038266">
    <property type="entry name" value="NapC/NirT_cytc_sf"/>
</dbReference>
<evidence type="ECO:0000256" key="12">
    <source>
        <dbReference type="SAM" id="Phobius"/>
    </source>
</evidence>
<dbReference type="EMBL" id="JAENRR010000001">
    <property type="protein sequence ID" value="MBK3515873.1"/>
    <property type="molecule type" value="Genomic_DNA"/>
</dbReference>
<keyword evidence="7" id="KW-0479">Metal-binding</keyword>
<evidence type="ECO:0000256" key="10">
    <source>
        <dbReference type="ARBA" id="ARBA00023004"/>
    </source>
</evidence>
<evidence type="ECO:0000256" key="8">
    <source>
        <dbReference type="ARBA" id="ARBA00022982"/>
    </source>
</evidence>
<evidence type="ECO:0000256" key="5">
    <source>
        <dbReference type="ARBA" id="ARBA00022617"/>
    </source>
</evidence>
<keyword evidence="3" id="KW-0813">Transport</keyword>
<keyword evidence="9 12" id="KW-1133">Transmembrane helix</keyword>
<name>A0ABS1HDW8_9BACT</name>
<dbReference type="PANTHER" id="PTHR30333:SF1">
    <property type="entry name" value="CYTOCHROME C-TYPE PROTEIN NAPC"/>
    <property type="match status" value="1"/>
</dbReference>
<accession>A0ABS1HDW8</accession>
<keyword evidence="6 12" id="KW-0812">Transmembrane</keyword>
<reference evidence="14 15" key="1">
    <citation type="submission" date="2021-01" db="EMBL/GenBank/DDBJ databases">
        <title>Carboxyliciviraga sp.nov., isolated from coastal sediments.</title>
        <authorList>
            <person name="Lu D."/>
            <person name="Zhang T."/>
        </authorList>
    </citation>
    <scope>NUCLEOTIDE SEQUENCE [LARGE SCALE GENOMIC DNA]</scope>
    <source>
        <strain evidence="14 15">N1Y132</strain>
    </source>
</reference>
<evidence type="ECO:0000256" key="11">
    <source>
        <dbReference type="ARBA" id="ARBA00023136"/>
    </source>
</evidence>
<dbReference type="SUPFAM" id="SSF48695">
    <property type="entry name" value="Multiheme cytochromes"/>
    <property type="match status" value="1"/>
</dbReference>
<dbReference type="InterPro" id="IPR036280">
    <property type="entry name" value="Multihaem_cyt_sf"/>
</dbReference>
<dbReference type="Proteomes" id="UP000605676">
    <property type="component" value="Unassembled WGS sequence"/>
</dbReference>
<comment type="caution">
    <text evidence="14">The sequence shown here is derived from an EMBL/GenBank/DDBJ whole genome shotgun (WGS) entry which is preliminary data.</text>
</comment>
<protein>
    <submittedName>
        <fullName evidence="14">NapC/NirT family cytochrome c</fullName>
    </submittedName>
</protein>
<keyword evidence="15" id="KW-1185">Reference proteome</keyword>
<keyword evidence="4" id="KW-1003">Cell membrane</keyword>
<evidence type="ECO:0000256" key="7">
    <source>
        <dbReference type="ARBA" id="ARBA00022723"/>
    </source>
</evidence>
<dbReference type="InterPro" id="IPR005126">
    <property type="entry name" value="NapC/NirT_cyt_c_N"/>
</dbReference>
<organism evidence="14 15">
    <name type="scientific">Carboxylicivirga marina</name>
    <dbReference type="NCBI Taxonomy" id="2800988"/>
    <lineage>
        <taxon>Bacteria</taxon>
        <taxon>Pseudomonadati</taxon>
        <taxon>Bacteroidota</taxon>
        <taxon>Bacteroidia</taxon>
        <taxon>Marinilabiliales</taxon>
        <taxon>Marinilabiliaceae</taxon>
        <taxon>Carboxylicivirga</taxon>
    </lineage>
</organism>
<proteinExistence type="inferred from homology"/>
<dbReference type="Gene3D" id="1.10.3820.10">
    <property type="entry name" value="Di-heme elbow motif domain"/>
    <property type="match status" value="1"/>
</dbReference>
<evidence type="ECO:0000256" key="9">
    <source>
        <dbReference type="ARBA" id="ARBA00022989"/>
    </source>
</evidence>
<feature type="transmembrane region" description="Helical" evidence="12">
    <location>
        <begin position="42"/>
        <end position="66"/>
    </location>
</feature>
<evidence type="ECO:0000313" key="14">
    <source>
        <dbReference type="EMBL" id="MBK3515873.1"/>
    </source>
</evidence>
<evidence type="ECO:0000256" key="2">
    <source>
        <dbReference type="ARBA" id="ARBA00007395"/>
    </source>
</evidence>
<feature type="transmembrane region" description="Helical" evidence="12">
    <location>
        <begin position="97"/>
        <end position="117"/>
    </location>
</feature>
<evidence type="ECO:0000313" key="15">
    <source>
        <dbReference type="Proteomes" id="UP000605676"/>
    </source>
</evidence>
<dbReference type="RefSeq" id="WP_200463097.1">
    <property type="nucleotide sequence ID" value="NZ_JAENRR010000001.1"/>
</dbReference>
<evidence type="ECO:0000256" key="1">
    <source>
        <dbReference type="ARBA" id="ARBA00004236"/>
    </source>
</evidence>
<keyword evidence="10" id="KW-0408">Iron</keyword>
<evidence type="ECO:0000256" key="6">
    <source>
        <dbReference type="ARBA" id="ARBA00022692"/>
    </source>
</evidence>
<gene>
    <name evidence="14" type="ORF">JIV24_00875</name>
</gene>
<keyword evidence="8" id="KW-0249">Electron transport</keyword>
<keyword evidence="5" id="KW-0349">Heme</keyword>
<dbReference type="PANTHER" id="PTHR30333">
    <property type="entry name" value="CYTOCHROME C-TYPE PROTEIN"/>
    <property type="match status" value="1"/>
</dbReference>
<keyword evidence="11 12" id="KW-0472">Membrane</keyword>
<evidence type="ECO:0000256" key="3">
    <source>
        <dbReference type="ARBA" id="ARBA00022448"/>
    </source>
</evidence>
<dbReference type="InterPro" id="IPR051174">
    <property type="entry name" value="Cytochrome_c-type_ET"/>
</dbReference>
<feature type="transmembrane region" description="Helical" evidence="12">
    <location>
        <begin position="12"/>
        <end position="36"/>
    </location>
</feature>
<evidence type="ECO:0000259" key="13">
    <source>
        <dbReference type="Pfam" id="PF03264"/>
    </source>
</evidence>
<comment type="similarity">
    <text evidence="2">Belongs to the NapC/NirT/NrfH family.</text>
</comment>
<dbReference type="Pfam" id="PF03264">
    <property type="entry name" value="Cytochrom_NNT"/>
    <property type="match status" value="1"/>
</dbReference>
<comment type="subcellular location">
    <subcellularLocation>
        <location evidence="1">Cell membrane</location>
    </subcellularLocation>
</comment>
<evidence type="ECO:0000256" key="4">
    <source>
        <dbReference type="ARBA" id="ARBA00022475"/>
    </source>
</evidence>
<feature type="domain" description="NapC/NirT cytochrome c N-terminal" evidence="13">
    <location>
        <begin position="95"/>
        <end position="186"/>
    </location>
</feature>